<dbReference type="OrthoDB" id="5342507at2759"/>
<name>A0A164ZUC6_XYLHT</name>
<protein>
    <recommendedName>
        <fullName evidence="5">MARVEL domain-containing protein</fullName>
    </recommendedName>
</protein>
<gene>
    <name evidence="3" type="ORF">L228DRAFT_271327</name>
</gene>
<accession>A0A164ZUC6</accession>
<dbReference type="GeneID" id="28900657"/>
<feature type="compositionally biased region" description="Basic residues" evidence="1">
    <location>
        <begin position="203"/>
        <end position="212"/>
    </location>
</feature>
<keyword evidence="2" id="KW-0812">Transmembrane</keyword>
<dbReference type="EMBL" id="KV407466">
    <property type="protein sequence ID" value="KZF19532.1"/>
    <property type="molecule type" value="Genomic_DNA"/>
</dbReference>
<dbReference type="STRING" id="1328760.A0A164ZUC6"/>
<dbReference type="OMA" id="WFIRGIQ"/>
<proteinExistence type="predicted"/>
<dbReference type="Proteomes" id="UP000076632">
    <property type="component" value="Unassembled WGS sequence"/>
</dbReference>
<organism evidence="3 4">
    <name type="scientific">Xylona heveae (strain CBS 132557 / TC161)</name>
    <dbReference type="NCBI Taxonomy" id="1328760"/>
    <lineage>
        <taxon>Eukaryota</taxon>
        <taxon>Fungi</taxon>
        <taxon>Dikarya</taxon>
        <taxon>Ascomycota</taxon>
        <taxon>Pezizomycotina</taxon>
        <taxon>Xylonomycetes</taxon>
        <taxon>Xylonales</taxon>
        <taxon>Xylonaceae</taxon>
        <taxon>Xylona</taxon>
    </lineage>
</organism>
<keyword evidence="2" id="KW-0472">Membrane</keyword>
<evidence type="ECO:0000313" key="3">
    <source>
        <dbReference type="EMBL" id="KZF19532.1"/>
    </source>
</evidence>
<evidence type="ECO:0000256" key="2">
    <source>
        <dbReference type="SAM" id="Phobius"/>
    </source>
</evidence>
<evidence type="ECO:0008006" key="5">
    <source>
        <dbReference type="Google" id="ProtNLM"/>
    </source>
</evidence>
<feature type="region of interest" description="Disordered" evidence="1">
    <location>
        <begin position="184"/>
        <end position="290"/>
    </location>
</feature>
<feature type="compositionally biased region" description="Polar residues" evidence="1">
    <location>
        <begin position="268"/>
        <end position="284"/>
    </location>
</feature>
<feature type="transmembrane region" description="Helical" evidence="2">
    <location>
        <begin position="59"/>
        <end position="85"/>
    </location>
</feature>
<reference evidence="3 4" key="1">
    <citation type="journal article" date="2016" name="Fungal Biol.">
        <title>The genome of Xylona heveae provides a window into fungal endophytism.</title>
        <authorList>
            <person name="Gazis R."/>
            <person name="Kuo A."/>
            <person name="Riley R."/>
            <person name="LaButti K."/>
            <person name="Lipzen A."/>
            <person name="Lin J."/>
            <person name="Amirebrahimi M."/>
            <person name="Hesse C.N."/>
            <person name="Spatafora J.W."/>
            <person name="Henrissat B."/>
            <person name="Hainaut M."/>
            <person name="Grigoriev I.V."/>
            <person name="Hibbett D.S."/>
        </authorList>
    </citation>
    <scope>NUCLEOTIDE SEQUENCE [LARGE SCALE GENOMIC DNA]</scope>
    <source>
        <strain evidence="3 4">TC161</strain>
    </source>
</reference>
<keyword evidence="4" id="KW-1185">Reference proteome</keyword>
<feature type="transmembrane region" description="Helical" evidence="2">
    <location>
        <begin position="157"/>
        <end position="177"/>
    </location>
</feature>
<sequence>MGLGGLTLKLTATTLRCIQFLASALILAIFSYYLAVLANRDLTIARWMKAVEGMSGAAVLYTILAILFTCFLGGVTFFALVAILLDICFVGCFVAIAILTRHGVGSCTGNVNTPLGSGPANSGDPGYGKNGFGFHHGDTVTYAPNLGQACKLEKSSFAVAIINIMLFIFSALLQLALRKHHQKDKRFGPSPANNYTGGAGRKPFFRRRRGPKTTRDAYGNGAAAELGTINSDKPHADMRPSAETGYTGSTMAAPDHSYKYAPEPTLPSVDNSHGYYTSPTTNYGATRGHF</sequence>
<evidence type="ECO:0000313" key="4">
    <source>
        <dbReference type="Proteomes" id="UP000076632"/>
    </source>
</evidence>
<dbReference type="AlphaFoldDB" id="A0A164ZUC6"/>
<dbReference type="InParanoid" id="A0A164ZUC6"/>
<evidence type="ECO:0000256" key="1">
    <source>
        <dbReference type="SAM" id="MobiDB-lite"/>
    </source>
</evidence>
<keyword evidence="2" id="KW-1133">Transmembrane helix</keyword>
<feature type="transmembrane region" description="Helical" evidence="2">
    <location>
        <begin position="20"/>
        <end position="38"/>
    </location>
</feature>
<dbReference type="RefSeq" id="XP_018185087.1">
    <property type="nucleotide sequence ID" value="XM_018335520.1"/>
</dbReference>